<evidence type="ECO:0000256" key="1">
    <source>
        <dbReference type="SAM" id="Phobius"/>
    </source>
</evidence>
<evidence type="ECO:0000313" key="3">
    <source>
        <dbReference type="Proteomes" id="UP001150924"/>
    </source>
</evidence>
<organism evidence="2 3">
    <name type="scientific">Nannocystis pusilla</name>
    <dbReference type="NCBI Taxonomy" id="889268"/>
    <lineage>
        <taxon>Bacteria</taxon>
        <taxon>Pseudomonadati</taxon>
        <taxon>Myxococcota</taxon>
        <taxon>Polyangia</taxon>
        <taxon>Nannocystales</taxon>
        <taxon>Nannocystaceae</taxon>
        <taxon>Nannocystis</taxon>
    </lineage>
</organism>
<proteinExistence type="predicted"/>
<evidence type="ECO:0000313" key="2">
    <source>
        <dbReference type="EMBL" id="MCY1012534.1"/>
    </source>
</evidence>
<dbReference type="Proteomes" id="UP001150924">
    <property type="component" value="Unassembled WGS sequence"/>
</dbReference>
<name>A0A9X3F0M7_9BACT</name>
<reference evidence="2" key="1">
    <citation type="submission" date="2022-11" db="EMBL/GenBank/DDBJ databases">
        <title>Minimal conservation of predation-associated metabolite biosynthetic gene clusters underscores biosynthetic potential of Myxococcota including descriptions for ten novel species: Archangium lansinium sp. nov., Myxococcus landrumus sp. nov., Nannocystis bai.</title>
        <authorList>
            <person name="Ahearne A."/>
            <person name="Stevens C."/>
            <person name="Phillips K."/>
        </authorList>
    </citation>
    <scope>NUCLEOTIDE SEQUENCE</scope>
    <source>
        <strain evidence="2">Na p29</strain>
    </source>
</reference>
<accession>A0A9X3F0M7</accession>
<keyword evidence="3" id="KW-1185">Reference proteome</keyword>
<comment type="caution">
    <text evidence="2">The sequence shown here is derived from an EMBL/GenBank/DDBJ whole genome shotgun (WGS) entry which is preliminary data.</text>
</comment>
<feature type="transmembrane region" description="Helical" evidence="1">
    <location>
        <begin position="20"/>
        <end position="40"/>
    </location>
</feature>
<feature type="transmembrane region" description="Helical" evidence="1">
    <location>
        <begin position="52"/>
        <end position="72"/>
    </location>
</feature>
<keyword evidence="1" id="KW-0812">Transmembrane</keyword>
<gene>
    <name evidence="2" type="ORF">OV079_44795</name>
</gene>
<keyword evidence="1" id="KW-0472">Membrane</keyword>
<dbReference type="EMBL" id="JAPNKE010000002">
    <property type="protein sequence ID" value="MCY1012534.1"/>
    <property type="molecule type" value="Genomic_DNA"/>
</dbReference>
<sequence>MSAPLLADVAPPPTLLLDSLHLGWAGLLVLPGIVALAVFAGRAVRRRGRGRGPAIAAGVAVFVALDLVAYVVGLELMFAAKRERRELLAPPVEQAREPGPSGQAP</sequence>
<protein>
    <submittedName>
        <fullName evidence="2">Uncharacterized protein</fullName>
    </submittedName>
</protein>
<keyword evidence="1" id="KW-1133">Transmembrane helix</keyword>
<dbReference type="AlphaFoldDB" id="A0A9X3F0M7"/>
<dbReference type="RefSeq" id="WP_267775983.1">
    <property type="nucleotide sequence ID" value="NZ_JAPNKE010000002.1"/>
</dbReference>